<organism evidence="2 3">
    <name type="scientific">Vreelandella azerica</name>
    <dbReference type="NCBI Taxonomy" id="2732867"/>
    <lineage>
        <taxon>Bacteria</taxon>
        <taxon>Pseudomonadati</taxon>
        <taxon>Pseudomonadota</taxon>
        <taxon>Gammaproteobacteria</taxon>
        <taxon>Oceanospirillales</taxon>
        <taxon>Halomonadaceae</taxon>
        <taxon>Vreelandella</taxon>
    </lineage>
</organism>
<sequence>MRHQNQEAPSPQEVELKLALPETSIPLVKHHPLLARHDVQQHTLVNTYYDTPDSLLAGQRMALRLRHYDGQILQTVKTAGLGGGGLSTRGEWEWPLKQPALDIDGLKDLPPFADIDPARLTELAPQLETNFLRTRWEMEYSDSQIEVVLDEGEIVSGQHTTPIREIELELKNGHAGALWEVASLIANTAPLRPSDSSKAARGKWLAEQHWPLPDARAPSALLHRATLALDAWHDSQWVAHLDAALDSLHQLAAHPALDESLRELAKQLAPSLDSHGQPGIHYGPAALALARRLGEPGALS</sequence>
<dbReference type="Gene3D" id="2.40.320.10">
    <property type="entry name" value="Hypothetical Protein Pfu-838710-001"/>
    <property type="match status" value="1"/>
</dbReference>
<evidence type="ECO:0000313" key="3">
    <source>
        <dbReference type="Proteomes" id="UP000588806"/>
    </source>
</evidence>
<proteinExistence type="predicted"/>
<keyword evidence="3" id="KW-1185">Reference proteome</keyword>
<dbReference type="Pfam" id="PF01928">
    <property type="entry name" value="CYTH"/>
    <property type="match status" value="1"/>
</dbReference>
<dbReference type="AlphaFoldDB" id="A0A7Y3TXG6"/>
<protein>
    <submittedName>
        <fullName evidence="2">CYTH domain-containing protein</fullName>
    </submittedName>
</protein>
<gene>
    <name evidence="2" type="ORF">HLB35_06810</name>
</gene>
<dbReference type="RefSeq" id="WP_171701999.1">
    <property type="nucleotide sequence ID" value="NZ_JABFHI010000002.1"/>
</dbReference>
<dbReference type="PANTHER" id="PTHR39569:SF1">
    <property type="entry name" value="INORGANIC TRIPHOSPHATASE"/>
    <property type="match status" value="1"/>
</dbReference>
<dbReference type="InterPro" id="IPR023577">
    <property type="entry name" value="CYTH_domain"/>
</dbReference>
<dbReference type="InterPro" id="IPR033469">
    <property type="entry name" value="CYTH-like_dom_sf"/>
</dbReference>
<reference evidence="2 3" key="1">
    <citation type="submission" date="2020-05" db="EMBL/GenBank/DDBJ databases">
        <authorList>
            <person name="Ruan W."/>
            <person name="Jeon C.O."/>
            <person name="Chun B.H."/>
        </authorList>
    </citation>
    <scope>NUCLEOTIDE SEQUENCE [LARGE SCALE GENOMIC DNA]</scope>
    <source>
        <strain evidence="2 3">TBZ9</strain>
    </source>
</reference>
<reference evidence="2 3" key="2">
    <citation type="submission" date="2020-06" db="EMBL/GenBank/DDBJ databases">
        <title>Halomonas songnenensis sp. nov., a moderately halophilic bacterium isolated from saline and alkaline soils.</title>
        <authorList>
            <person name="Jiang J."/>
            <person name="Pan Y."/>
        </authorList>
    </citation>
    <scope>NUCLEOTIDE SEQUENCE [LARGE SCALE GENOMIC DNA]</scope>
    <source>
        <strain evidence="2 3">TBZ9</strain>
    </source>
</reference>
<evidence type="ECO:0000259" key="1">
    <source>
        <dbReference type="PROSITE" id="PS51707"/>
    </source>
</evidence>
<name>A0A7Y3TXG6_9GAMM</name>
<dbReference type="EMBL" id="JABFHI010000002">
    <property type="protein sequence ID" value="NOG31555.1"/>
    <property type="molecule type" value="Genomic_DNA"/>
</dbReference>
<accession>A0A7Y3TXG6</accession>
<feature type="domain" description="CYTH" evidence="1">
    <location>
        <begin position="11"/>
        <end position="209"/>
    </location>
</feature>
<dbReference type="PANTHER" id="PTHR39569">
    <property type="entry name" value="INORGANIC TRIPHOSPHATASE"/>
    <property type="match status" value="1"/>
</dbReference>
<dbReference type="InterPro" id="IPR039013">
    <property type="entry name" value="YgiF"/>
</dbReference>
<dbReference type="GO" id="GO:0046872">
    <property type="term" value="F:metal ion binding"/>
    <property type="evidence" value="ECO:0007669"/>
    <property type="project" value="TreeGrafter"/>
</dbReference>
<dbReference type="Proteomes" id="UP000588806">
    <property type="component" value="Unassembled WGS sequence"/>
</dbReference>
<evidence type="ECO:0000313" key="2">
    <source>
        <dbReference type="EMBL" id="NOG31555.1"/>
    </source>
</evidence>
<dbReference type="SUPFAM" id="SSF55154">
    <property type="entry name" value="CYTH-like phosphatases"/>
    <property type="match status" value="1"/>
</dbReference>
<dbReference type="GO" id="GO:0050355">
    <property type="term" value="F:inorganic triphosphate phosphatase activity"/>
    <property type="evidence" value="ECO:0007669"/>
    <property type="project" value="InterPro"/>
</dbReference>
<dbReference type="PROSITE" id="PS51707">
    <property type="entry name" value="CYTH"/>
    <property type="match status" value="1"/>
</dbReference>
<dbReference type="CDD" id="cd07756">
    <property type="entry name" value="CYTH-like_Pase_CHAD"/>
    <property type="match status" value="1"/>
</dbReference>
<comment type="caution">
    <text evidence="2">The sequence shown here is derived from an EMBL/GenBank/DDBJ whole genome shotgun (WGS) entry which is preliminary data.</text>
</comment>
<dbReference type="SMART" id="SM01118">
    <property type="entry name" value="CYTH"/>
    <property type="match status" value="1"/>
</dbReference>